<dbReference type="AlphaFoldDB" id="A0A8H7VS04"/>
<sequence>WLIMDWKELFGSDSEEEENEERTEIPGLTLVRQALDHTQQMAMTNAIIEKKYFFGEVNQAMCFGELPSYLSWLSQWVIDECPDMFNTDILNREPLFDQAILNLYKKGEGICSHVDLLRFEDGILIVSLLSSCVMTLKEIATGTIIDILLNPGDILSLSGESRYQWEHGIKEQLFDTIDDQLIERGTRISVTLRKLKPGSTEIAATSTSSRY</sequence>
<gene>
    <name evidence="2" type="ORF">INT48_007677</name>
</gene>
<dbReference type="InterPro" id="IPR005123">
    <property type="entry name" value="Oxoglu/Fe-dep_dioxygenase_dom"/>
</dbReference>
<dbReference type="Proteomes" id="UP000613177">
    <property type="component" value="Unassembled WGS sequence"/>
</dbReference>
<dbReference type="GO" id="GO:0005759">
    <property type="term" value="C:mitochondrial matrix"/>
    <property type="evidence" value="ECO:0007669"/>
    <property type="project" value="TreeGrafter"/>
</dbReference>
<evidence type="ECO:0000313" key="2">
    <source>
        <dbReference type="EMBL" id="KAG2229207.1"/>
    </source>
</evidence>
<evidence type="ECO:0000313" key="3">
    <source>
        <dbReference type="Proteomes" id="UP000613177"/>
    </source>
</evidence>
<comment type="caution">
    <text evidence="2">The sequence shown here is derived from an EMBL/GenBank/DDBJ whole genome shotgun (WGS) entry which is preliminary data.</text>
</comment>
<keyword evidence="3" id="KW-1185">Reference proteome</keyword>
<reference evidence="2" key="1">
    <citation type="submission" date="2021-01" db="EMBL/GenBank/DDBJ databases">
        <title>Metabolic potential, ecology and presence of endohyphal bacteria is reflected in genomic diversity of Mucoromycotina.</title>
        <authorList>
            <person name="Muszewska A."/>
            <person name="Okrasinska A."/>
            <person name="Steczkiewicz K."/>
            <person name="Drgas O."/>
            <person name="Orlowska M."/>
            <person name="Perlinska-Lenart U."/>
            <person name="Aleksandrzak-Piekarczyk T."/>
            <person name="Szatraj K."/>
            <person name="Zielenkiewicz U."/>
            <person name="Pilsyk S."/>
            <person name="Malc E."/>
            <person name="Mieczkowski P."/>
            <person name="Kruszewska J.S."/>
            <person name="Biernat P."/>
            <person name="Pawlowska J."/>
        </authorList>
    </citation>
    <scope>NUCLEOTIDE SEQUENCE</scope>
    <source>
        <strain evidence="2">WA0000018081</strain>
    </source>
</reference>
<name>A0A8H7VS04_9FUNG</name>
<dbReference type="PANTHER" id="PTHR21052">
    <property type="entry name" value="SPERMATOGENESIS ASSOCIATED 11-RELATED"/>
    <property type="match status" value="1"/>
</dbReference>
<dbReference type="InterPro" id="IPR032870">
    <property type="entry name" value="ALKBH7-like"/>
</dbReference>
<feature type="non-terminal residue" evidence="2">
    <location>
        <position position="1"/>
    </location>
</feature>
<protein>
    <recommendedName>
        <fullName evidence="1">Fe2OG dioxygenase domain-containing protein</fullName>
    </recommendedName>
</protein>
<dbReference type="PROSITE" id="PS51471">
    <property type="entry name" value="FE2OG_OXY"/>
    <property type="match status" value="1"/>
</dbReference>
<organism evidence="2 3">
    <name type="scientific">Thamnidium elegans</name>
    <dbReference type="NCBI Taxonomy" id="101142"/>
    <lineage>
        <taxon>Eukaryota</taxon>
        <taxon>Fungi</taxon>
        <taxon>Fungi incertae sedis</taxon>
        <taxon>Mucoromycota</taxon>
        <taxon>Mucoromycotina</taxon>
        <taxon>Mucoromycetes</taxon>
        <taxon>Mucorales</taxon>
        <taxon>Mucorineae</taxon>
        <taxon>Mucoraceae</taxon>
        <taxon>Thamnidium</taxon>
    </lineage>
</organism>
<dbReference type="Gene3D" id="2.60.120.590">
    <property type="entry name" value="Alpha-ketoglutarate-dependent dioxygenase AlkB-like"/>
    <property type="match status" value="1"/>
</dbReference>
<dbReference type="InterPro" id="IPR037151">
    <property type="entry name" value="AlkB-like_sf"/>
</dbReference>
<accession>A0A8H7VS04</accession>
<dbReference type="GO" id="GO:0006974">
    <property type="term" value="P:DNA damage response"/>
    <property type="evidence" value="ECO:0007669"/>
    <property type="project" value="InterPro"/>
</dbReference>
<dbReference type="Pfam" id="PF13532">
    <property type="entry name" value="2OG-FeII_Oxy_2"/>
    <property type="match status" value="1"/>
</dbReference>
<dbReference type="PANTHER" id="PTHR21052:SF0">
    <property type="entry name" value="ALPHA-KETOGLUTARATE-DEPENDENT DIOXYGENASE ALKB HOMOLOG 7, MITOCHONDRIAL"/>
    <property type="match status" value="1"/>
</dbReference>
<proteinExistence type="predicted"/>
<dbReference type="GO" id="GO:0006631">
    <property type="term" value="P:fatty acid metabolic process"/>
    <property type="evidence" value="ECO:0007669"/>
    <property type="project" value="TreeGrafter"/>
</dbReference>
<dbReference type="SUPFAM" id="SSF51197">
    <property type="entry name" value="Clavaminate synthase-like"/>
    <property type="match status" value="1"/>
</dbReference>
<dbReference type="EMBL" id="JAEPRE010000297">
    <property type="protein sequence ID" value="KAG2229207.1"/>
    <property type="molecule type" value="Genomic_DNA"/>
</dbReference>
<feature type="domain" description="Fe2OG dioxygenase" evidence="1">
    <location>
        <begin position="95"/>
        <end position="196"/>
    </location>
</feature>
<dbReference type="InterPro" id="IPR027450">
    <property type="entry name" value="AlkB-like"/>
</dbReference>
<evidence type="ECO:0000259" key="1">
    <source>
        <dbReference type="PROSITE" id="PS51471"/>
    </source>
</evidence>